<dbReference type="AlphaFoldDB" id="A0A178XWG7"/>
<dbReference type="Proteomes" id="UP000078507">
    <property type="component" value="Unassembled WGS sequence"/>
</dbReference>
<gene>
    <name evidence="2" type="ORF">ATB98_04840</name>
</gene>
<feature type="transmembrane region" description="Helical" evidence="1">
    <location>
        <begin position="67"/>
        <end position="87"/>
    </location>
</feature>
<evidence type="ECO:0000313" key="3">
    <source>
        <dbReference type="Proteomes" id="UP000078507"/>
    </source>
</evidence>
<keyword evidence="1" id="KW-0472">Membrane</keyword>
<organism evidence="2 3">
    <name type="scientific">Sinorhizobium saheli</name>
    <dbReference type="NCBI Taxonomy" id="36856"/>
    <lineage>
        <taxon>Bacteria</taxon>
        <taxon>Pseudomonadati</taxon>
        <taxon>Pseudomonadota</taxon>
        <taxon>Alphaproteobacteria</taxon>
        <taxon>Hyphomicrobiales</taxon>
        <taxon>Rhizobiaceae</taxon>
        <taxon>Sinorhizobium/Ensifer group</taxon>
        <taxon>Sinorhizobium</taxon>
    </lineage>
</organism>
<dbReference type="STRING" id="36856.ATB98_04840"/>
<name>A0A178XWG7_SINSA</name>
<comment type="caution">
    <text evidence="2">The sequence shown here is derived from an EMBL/GenBank/DDBJ whole genome shotgun (WGS) entry which is preliminary data.</text>
</comment>
<keyword evidence="1" id="KW-0812">Transmembrane</keyword>
<protein>
    <submittedName>
        <fullName evidence="2">Uncharacterized protein</fullName>
    </submittedName>
</protein>
<keyword evidence="1" id="KW-1133">Transmembrane helix</keyword>
<proteinExistence type="predicted"/>
<sequence length="97" mass="10846">MNLPEHHLLIFTMTCAPRANAALKCAADTRTEFGVPLAKLTKNTDRAQAGSALQHRNHLFGEYPFQWIGPTSFVFGLLLAWWTGVCFDPITSRWAEA</sequence>
<reference evidence="2 3" key="1">
    <citation type="submission" date="2015-11" db="EMBL/GenBank/DDBJ databases">
        <title>Ensifer anhuiense sp. nov., an effective nitrogen fixation bacterium with Glycine soja.</title>
        <authorList>
            <person name="Yan H."/>
            <person name="Chen W."/>
        </authorList>
    </citation>
    <scope>NUCLEOTIDE SEQUENCE [LARGE SCALE GENOMIC DNA]</scope>
    <source>
        <strain evidence="2 3">LMG 7837</strain>
    </source>
</reference>
<dbReference type="EMBL" id="LNQB01000089">
    <property type="protein sequence ID" value="OAP39649.1"/>
    <property type="molecule type" value="Genomic_DNA"/>
</dbReference>
<evidence type="ECO:0000313" key="2">
    <source>
        <dbReference type="EMBL" id="OAP39649.1"/>
    </source>
</evidence>
<evidence type="ECO:0000256" key="1">
    <source>
        <dbReference type="SAM" id="Phobius"/>
    </source>
</evidence>
<accession>A0A178XWG7</accession>
<keyword evidence="3" id="KW-1185">Reference proteome</keyword>